<reference evidence="1 2" key="1">
    <citation type="submission" date="2018-10" db="EMBL/GenBank/DDBJ databases">
        <title>Draft Genome Sequence of Anaerotignum sp. KCTC 15736.</title>
        <authorList>
            <person name="Choi S.H."/>
            <person name="Kim J.S."/>
            <person name="Kang S.W."/>
            <person name="Lee J.S."/>
            <person name="Park S.H."/>
        </authorList>
    </citation>
    <scope>NUCLEOTIDE SEQUENCE [LARGE SCALE GENOMIC DNA]</scope>
    <source>
        <strain evidence="1 2">KCTC 15736</strain>
    </source>
</reference>
<comment type="caution">
    <text evidence="1">The sequence shown here is derived from an EMBL/GenBank/DDBJ whole genome shotgun (WGS) entry which is preliminary data.</text>
</comment>
<dbReference type="Proteomes" id="UP000287361">
    <property type="component" value="Unassembled WGS sequence"/>
</dbReference>
<sequence>MQKHDVSRETSEIYVKIEKATLFCEIKWLLFVVRYVSRETIIVLQALQGFSKET</sequence>
<protein>
    <submittedName>
        <fullName evidence="1">Uncharacterized protein</fullName>
    </submittedName>
</protein>
<evidence type="ECO:0000313" key="2">
    <source>
        <dbReference type="Proteomes" id="UP000287361"/>
    </source>
</evidence>
<evidence type="ECO:0000313" key="1">
    <source>
        <dbReference type="EMBL" id="GCB29354.1"/>
    </source>
</evidence>
<dbReference type="AlphaFoldDB" id="A0A401LD41"/>
<accession>A0A401LD41</accession>
<name>A0A401LD41_9FIRM</name>
<proteinExistence type="predicted"/>
<keyword evidence="2" id="KW-1185">Reference proteome</keyword>
<dbReference type="EMBL" id="BHVZ01000001">
    <property type="protein sequence ID" value="GCB29354.1"/>
    <property type="molecule type" value="Genomic_DNA"/>
</dbReference>
<organism evidence="1 2">
    <name type="scientific">Anaerotignum faecicola</name>
    <dbReference type="NCBI Taxonomy" id="2358141"/>
    <lineage>
        <taxon>Bacteria</taxon>
        <taxon>Bacillati</taxon>
        <taxon>Bacillota</taxon>
        <taxon>Clostridia</taxon>
        <taxon>Lachnospirales</taxon>
        <taxon>Anaerotignaceae</taxon>
        <taxon>Anaerotignum</taxon>
    </lineage>
</organism>
<gene>
    <name evidence="1" type="ORF">KGMB03357_10150</name>
</gene>